<dbReference type="PANTHER" id="PTHR42718">
    <property type="entry name" value="MAJOR FACILITATOR SUPERFAMILY MULTIDRUG TRANSPORTER MFSC"/>
    <property type="match status" value="1"/>
</dbReference>
<evidence type="ECO:0000256" key="3">
    <source>
        <dbReference type="ARBA" id="ARBA00022475"/>
    </source>
</evidence>
<dbReference type="RefSeq" id="WP_131987243.1">
    <property type="nucleotide sequence ID" value="NZ_SMKL01000074.1"/>
</dbReference>
<evidence type="ECO:0000256" key="6">
    <source>
        <dbReference type="ARBA" id="ARBA00023136"/>
    </source>
</evidence>
<evidence type="ECO:0000256" key="1">
    <source>
        <dbReference type="ARBA" id="ARBA00004651"/>
    </source>
</evidence>
<keyword evidence="6 7" id="KW-0472">Membrane</keyword>
<gene>
    <name evidence="9" type="ORF">E1212_24220</name>
</gene>
<feature type="transmembrane region" description="Helical" evidence="7">
    <location>
        <begin position="344"/>
        <end position="362"/>
    </location>
</feature>
<dbReference type="CDD" id="cd17321">
    <property type="entry name" value="MFS_MMR_MDR_like"/>
    <property type="match status" value="1"/>
</dbReference>
<dbReference type="Proteomes" id="UP000295621">
    <property type="component" value="Unassembled WGS sequence"/>
</dbReference>
<keyword evidence="5 7" id="KW-1133">Transmembrane helix</keyword>
<evidence type="ECO:0000256" key="7">
    <source>
        <dbReference type="SAM" id="Phobius"/>
    </source>
</evidence>
<evidence type="ECO:0000256" key="2">
    <source>
        <dbReference type="ARBA" id="ARBA00022448"/>
    </source>
</evidence>
<evidence type="ECO:0000256" key="5">
    <source>
        <dbReference type="ARBA" id="ARBA00022989"/>
    </source>
</evidence>
<feature type="domain" description="Major facilitator superfamily (MFS) profile" evidence="8">
    <location>
        <begin position="24"/>
        <end position="467"/>
    </location>
</feature>
<feature type="transmembrane region" description="Helical" evidence="7">
    <location>
        <begin position="404"/>
        <end position="431"/>
    </location>
</feature>
<sequence length="484" mass="48957">MSTHTDLRRGPAAPPRFTAAERLALAVLLTANFTLAVDFSILNVALPRIGQDLGFATAHLQWIVTSFALCAAGGTLFFGRVADVFGRRRLFLAGIAVLGAASVAGGLAQGPALLIVARVAQGVATAMVTPAALSLLTTLFPEGRIRTRVLGLNGALMAAGFTTGAVLGGVLTGAVSWRWAFYVNVAVAAAVLVAGPFVLTGGRAQRRPRLDAPGAALVTLALVAVVYGITAAGESGWAHSGAWGVLLAAAALLVVFWLVENRVSEPLVAPSVLRRRNVSWGAVAGLLAFATETALVFLLTLYLQDVLGFGAVAAGLALAVLGTGTVIGGLAASRVIGRIGARRAMVAGFVVQAAATLPLAFAGESSGWIVPLLVLTFVGGAANLVVIVGYAVTTTAGVPDEQQGLATGLVTLSQQVGITLGTPLLSAVLAARLGDGLLPGLRLAMGVDAVICLAAALLVAVALRTPDREPGRPASSAPARSSSR</sequence>
<dbReference type="PRINTS" id="PR01036">
    <property type="entry name" value="TCRTETB"/>
</dbReference>
<organism evidence="9 10">
    <name type="scientific">Jiangella ureilytica</name>
    <dbReference type="NCBI Taxonomy" id="2530374"/>
    <lineage>
        <taxon>Bacteria</taxon>
        <taxon>Bacillati</taxon>
        <taxon>Actinomycetota</taxon>
        <taxon>Actinomycetes</taxon>
        <taxon>Jiangellales</taxon>
        <taxon>Jiangellaceae</taxon>
        <taxon>Jiangella</taxon>
    </lineage>
</organism>
<keyword evidence="10" id="KW-1185">Reference proteome</keyword>
<dbReference type="Pfam" id="PF07690">
    <property type="entry name" value="MFS_1"/>
    <property type="match status" value="1"/>
</dbReference>
<keyword evidence="4 7" id="KW-0812">Transmembrane</keyword>
<dbReference type="InterPro" id="IPR036259">
    <property type="entry name" value="MFS_trans_sf"/>
</dbReference>
<dbReference type="AlphaFoldDB" id="A0A4R4RE08"/>
<feature type="transmembrane region" description="Helical" evidence="7">
    <location>
        <begin position="309"/>
        <end position="332"/>
    </location>
</feature>
<feature type="transmembrane region" description="Helical" evidence="7">
    <location>
        <begin position="443"/>
        <end position="463"/>
    </location>
</feature>
<dbReference type="GO" id="GO:0005886">
    <property type="term" value="C:plasma membrane"/>
    <property type="evidence" value="ECO:0007669"/>
    <property type="project" value="UniProtKB-SubCell"/>
</dbReference>
<protein>
    <submittedName>
        <fullName evidence="9">MFS transporter</fullName>
    </submittedName>
</protein>
<dbReference type="OrthoDB" id="7375466at2"/>
<evidence type="ECO:0000313" key="10">
    <source>
        <dbReference type="Proteomes" id="UP000295621"/>
    </source>
</evidence>
<evidence type="ECO:0000313" key="9">
    <source>
        <dbReference type="EMBL" id="TDC47447.1"/>
    </source>
</evidence>
<name>A0A4R4RE08_9ACTN</name>
<feature type="transmembrane region" description="Helical" evidence="7">
    <location>
        <begin position="179"/>
        <end position="200"/>
    </location>
</feature>
<feature type="transmembrane region" description="Helical" evidence="7">
    <location>
        <begin position="23"/>
        <end position="46"/>
    </location>
</feature>
<dbReference type="Gene3D" id="1.20.1720.10">
    <property type="entry name" value="Multidrug resistance protein D"/>
    <property type="match status" value="1"/>
</dbReference>
<feature type="transmembrane region" description="Helical" evidence="7">
    <location>
        <begin position="241"/>
        <end position="259"/>
    </location>
</feature>
<accession>A0A4R4RE08</accession>
<comment type="subcellular location">
    <subcellularLocation>
        <location evidence="1">Cell membrane</location>
        <topology evidence="1">Multi-pass membrane protein</topology>
    </subcellularLocation>
</comment>
<reference evidence="9 10" key="1">
    <citation type="submission" date="2019-02" db="EMBL/GenBank/DDBJ databases">
        <title>Draft genome sequences of novel Actinobacteria.</title>
        <authorList>
            <person name="Sahin N."/>
            <person name="Ay H."/>
            <person name="Saygin H."/>
        </authorList>
    </citation>
    <scope>NUCLEOTIDE SEQUENCE [LARGE SCALE GENOMIC DNA]</scope>
    <source>
        <strain evidence="9 10">KC603</strain>
    </source>
</reference>
<dbReference type="PANTHER" id="PTHR42718:SF46">
    <property type="entry name" value="BLR6921 PROTEIN"/>
    <property type="match status" value="1"/>
</dbReference>
<keyword evidence="2" id="KW-0813">Transport</keyword>
<feature type="transmembrane region" description="Helical" evidence="7">
    <location>
        <begin position="212"/>
        <end position="229"/>
    </location>
</feature>
<feature type="transmembrane region" description="Helical" evidence="7">
    <location>
        <begin position="152"/>
        <end position="173"/>
    </location>
</feature>
<evidence type="ECO:0000259" key="8">
    <source>
        <dbReference type="PROSITE" id="PS50850"/>
    </source>
</evidence>
<dbReference type="InterPro" id="IPR020846">
    <property type="entry name" value="MFS_dom"/>
</dbReference>
<dbReference type="Gene3D" id="1.20.1250.20">
    <property type="entry name" value="MFS general substrate transporter like domains"/>
    <property type="match status" value="1"/>
</dbReference>
<comment type="caution">
    <text evidence="9">The sequence shown here is derived from an EMBL/GenBank/DDBJ whole genome shotgun (WGS) entry which is preliminary data.</text>
</comment>
<feature type="transmembrane region" description="Helical" evidence="7">
    <location>
        <begin position="58"/>
        <end position="78"/>
    </location>
</feature>
<feature type="transmembrane region" description="Helical" evidence="7">
    <location>
        <begin position="368"/>
        <end position="392"/>
    </location>
</feature>
<dbReference type="SUPFAM" id="SSF103473">
    <property type="entry name" value="MFS general substrate transporter"/>
    <property type="match status" value="1"/>
</dbReference>
<feature type="transmembrane region" description="Helical" evidence="7">
    <location>
        <begin position="280"/>
        <end position="303"/>
    </location>
</feature>
<proteinExistence type="predicted"/>
<evidence type="ECO:0000256" key="4">
    <source>
        <dbReference type="ARBA" id="ARBA00022692"/>
    </source>
</evidence>
<dbReference type="GO" id="GO:0022857">
    <property type="term" value="F:transmembrane transporter activity"/>
    <property type="evidence" value="ECO:0007669"/>
    <property type="project" value="InterPro"/>
</dbReference>
<feature type="transmembrane region" description="Helical" evidence="7">
    <location>
        <begin position="115"/>
        <end position="140"/>
    </location>
</feature>
<dbReference type="PROSITE" id="PS50850">
    <property type="entry name" value="MFS"/>
    <property type="match status" value="1"/>
</dbReference>
<dbReference type="EMBL" id="SMKL01000074">
    <property type="protein sequence ID" value="TDC47447.1"/>
    <property type="molecule type" value="Genomic_DNA"/>
</dbReference>
<keyword evidence="3" id="KW-1003">Cell membrane</keyword>
<dbReference type="InterPro" id="IPR011701">
    <property type="entry name" value="MFS"/>
</dbReference>
<feature type="transmembrane region" description="Helical" evidence="7">
    <location>
        <begin position="90"/>
        <end position="109"/>
    </location>
</feature>